<evidence type="ECO:0000313" key="4">
    <source>
        <dbReference type="EMBL" id="UNS99512.1"/>
    </source>
</evidence>
<feature type="region of interest" description="Disordered" evidence="2">
    <location>
        <begin position="266"/>
        <end position="389"/>
    </location>
</feature>
<dbReference type="Gene3D" id="3.40.50.1390">
    <property type="entry name" value="Resolvase, N-terminal catalytic domain"/>
    <property type="match status" value="1"/>
</dbReference>
<feature type="compositionally biased region" description="Low complexity" evidence="2">
    <location>
        <begin position="311"/>
        <end position="329"/>
    </location>
</feature>
<dbReference type="PROSITE" id="PS51736">
    <property type="entry name" value="RECOMBINASES_3"/>
    <property type="match status" value="1"/>
</dbReference>
<organism evidence="4 5">
    <name type="scientific">Streptomyces tubbatahanensis</name>
    <dbReference type="NCBI Taxonomy" id="2923272"/>
    <lineage>
        <taxon>Bacteria</taxon>
        <taxon>Bacillati</taxon>
        <taxon>Actinomycetota</taxon>
        <taxon>Actinomycetes</taxon>
        <taxon>Kitasatosporales</taxon>
        <taxon>Streptomycetaceae</taxon>
        <taxon>Streptomyces</taxon>
    </lineage>
</organism>
<comment type="similarity">
    <text evidence="1">Belongs to the site-specific recombinase resolvase family.</text>
</comment>
<name>A0ABY3XYH6_9ACTN</name>
<dbReference type="InterPro" id="IPR056911">
    <property type="entry name" value="Phage_Znf_bind_put"/>
</dbReference>
<dbReference type="Pfam" id="PF24623">
    <property type="entry name" value="Phage_zn_bind_8"/>
    <property type="match status" value="1"/>
</dbReference>
<dbReference type="Proteomes" id="UP001202244">
    <property type="component" value="Chromosome"/>
</dbReference>
<evidence type="ECO:0000256" key="1">
    <source>
        <dbReference type="ARBA" id="ARBA00009913"/>
    </source>
</evidence>
<keyword evidence="5" id="KW-1185">Reference proteome</keyword>
<accession>A0ABY3XYH6</accession>
<gene>
    <name evidence="4" type="ORF">MMF93_25970</name>
</gene>
<reference evidence="4 5" key="1">
    <citation type="journal article" date="2023" name="Microbiol. Spectr.">
        <title>Synergy between Genome Mining, Metabolomics, and Bioinformatics Uncovers Antibacterial Chlorinated Carbazole Alkaloids and Their Biosynthetic Gene Cluster from Streptomyces tubbatahanensis sp. nov., a Novel Actinomycete Isolated from Sulu Sea, Philippines.</title>
        <authorList>
            <person name="Tenebro C.P."/>
            <person name="Trono D.J.V.L."/>
            <person name="Balida L.A.P."/>
            <person name="Bayog L.K.A."/>
            <person name="Bruna J.R."/>
            <person name="Sabido E.M."/>
            <person name="Caspe D.P.C."/>
            <person name="de Los Santos E.L.C."/>
            <person name="Saludes J.P."/>
            <person name="Dalisay D.S."/>
        </authorList>
    </citation>
    <scope>NUCLEOTIDE SEQUENCE [LARGE SCALE GENOMIC DNA]</scope>
    <source>
        <strain evidence="4 5">DSD3025</strain>
    </source>
</reference>
<protein>
    <submittedName>
        <fullName evidence="4">Recombinase family protein</fullName>
    </submittedName>
</protein>
<dbReference type="InterPro" id="IPR006119">
    <property type="entry name" value="Resolv_N"/>
</dbReference>
<evidence type="ECO:0000313" key="5">
    <source>
        <dbReference type="Proteomes" id="UP001202244"/>
    </source>
</evidence>
<evidence type="ECO:0000259" key="3">
    <source>
        <dbReference type="PROSITE" id="PS51736"/>
    </source>
</evidence>
<dbReference type="PANTHER" id="PTHR30461:SF26">
    <property type="entry name" value="RESOLVASE HOMOLOG YNEB"/>
    <property type="match status" value="1"/>
</dbReference>
<dbReference type="CDD" id="cd03768">
    <property type="entry name" value="SR_ResInv"/>
    <property type="match status" value="1"/>
</dbReference>
<dbReference type="SMART" id="SM00857">
    <property type="entry name" value="Resolvase"/>
    <property type="match status" value="1"/>
</dbReference>
<dbReference type="EMBL" id="CP093846">
    <property type="protein sequence ID" value="UNS99512.1"/>
    <property type="molecule type" value="Genomic_DNA"/>
</dbReference>
<feature type="compositionally biased region" description="Basic residues" evidence="2">
    <location>
        <begin position="287"/>
        <end position="305"/>
    </location>
</feature>
<dbReference type="InterPro" id="IPR050639">
    <property type="entry name" value="SSR_resolvase"/>
</dbReference>
<feature type="region of interest" description="Disordered" evidence="2">
    <location>
        <begin position="61"/>
        <end position="80"/>
    </location>
</feature>
<dbReference type="Pfam" id="PF00239">
    <property type="entry name" value="Resolvase"/>
    <property type="match status" value="1"/>
</dbReference>
<dbReference type="RefSeq" id="WP_242755272.1">
    <property type="nucleotide sequence ID" value="NZ_CP093846.1"/>
</dbReference>
<proteinExistence type="inferred from homology"/>
<dbReference type="PANTHER" id="PTHR30461">
    <property type="entry name" value="DNA-INVERTASE FROM LAMBDOID PROPHAGE"/>
    <property type="match status" value="1"/>
</dbReference>
<feature type="compositionally biased region" description="Basic residues" evidence="2">
    <location>
        <begin position="330"/>
        <end position="341"/>
    </location>
</feature>
<dbReference type="SUPFAM" id="SSF53041">
    <property type="entry name" value="Resolvase-like"/>
    <property type="match status" value="1"/>
</dbReference>
<sequence length="389" mass="42025">MELAPDQAANAVERKDCPKCEAPAGSPCRTRGGKTATKYHTPRFILVPALREELDVRIPEDRGPGRAWKPGPPIEAAPPTPAAKPIRIGYARCSTAQQELQSQLEALALAQCKRVFSEKISTRVKVRPALEEALKLAYDIREAAPDQEVILTVHELKRLARNAAELMTLSGQLQTAGVQLELLTGPLTGIYDPNGMGAMFFAVLAAAAQIERDYIREKTLEGQQAAAAKGNHGGRPKVIDDDSLLFARALKDKGVPVPEIAKKLIIKTGKTRARTPRSPCCTAHSPKPSRPRHRPGRRSSLRAGRRGWTSPAPAAAPTPRGHRPSAAGPRPHHRPRQRHRSRADGTAPSRPSPVRTTSRSTRSPAPRNPTSSTRPAPGWPSTSTPSSSA</sequence>
<dbReference type="InterPro" id="IPR036162">
    <property type="entry name" value="Resolvase-like_N_sf"/>
</dbReference>
<feature type="region of interest" description="Disordered" evidence="2">
    <location>
        <begin position="1"/>
        <end position="34"/>
    </location>
</feature>
<feature type="compositionally biased region" description="Pro residues" evidence="2">
    <location>
        <begin position="70"/>
        <end position="80"/>
    </location>
</feature>
<feature type="compositionally biased region" description="Low complexity" evidence="2">
    <location>
        <begin position="346"/>
        <end position="389"/>
    </location>
</feature>
<feature type="domain" description="Resolvase/invertase-type recombinase catalytic" evidence="3">
    <location>
        <begin position="86"/>
        <end position="230"/>
    </location>
</feature>
<evidence type="ECO:0000256" key="2">
    <source>
        <dbReference type="SAM" id="MobiDB-lite"/>
    </source>
</evidence>